<proteinExistence type="predicted"/>
<sequence>MASPAQTTSSSPSNLRLIDTSQLCESCAAHISPVGHGHNTSSPHAPQSNINNSSSSNNNNNSDNNERNEPSTSTFTPTETPEASSSVSTPAPAPAPAPTATTEDIVQLIMISELRSAEEKLEQGHADLETARRAFEHERRGVLASMRNARESLRVATDGYWQNTHDLSVAMTVFRREKHEFENAKAELEREKAALEEAREAFEAEVQAAHTRGERRKKIWRRVTGWLGRR</sequence>
<reference evidence="4" key="1">
    <citation type="submission" date="2015-07" db="EMBL/GenBank/DDBJ databases">
        <authorList>
            <person name="Teixeira M.M."/>
            <person name="Souza R.C."/>
            <person name="Almeida L.G."/>
            <person name="Vicente V.A."/>
            <person name="de Hoog S."/>
            <person name="Bocca A.L."/>
            <person name="de Almeida S.R."/>
            <person name="Vasconcelos A.T."/>
            <person name="Felipe M.S."/>
        </authorList>
    </citation>
    <scope>NUCLEOTIDE SEQUENCE [LARGE SCALE GENOMIC DNA]</scope>
    <source>
        <strain evidence="4">KSF</strain>
    </source>
</reference>
<feature type="region of interest" description="Disordered" evidence="2">
    <location>
        <begin position="31"/>
        <end position="101"/>
    </location>
</feature>
<evidence type="ECO:0008006" key="5">
    <source>
        <dbReference type="Google" id="ProtNLM"/>
    </source>
</evidence>
<gene>
    <name evidence="3" type="ORF">CLCR_09076</name>
</gene>
<feature type="coiled-coil region" evidence="1">
    <location>
        <begin position="171"/>
        <end position="212"/>
    </location>
</feature>
<dbReference type="VEuPathDB" id="FungiDB:CLCR_09076"/>
<name>A0A1C1CQT2_9EURO</name>
<keyword evidence="1" id="KW-0175">Coiled coil</keyword>
<dbReference type="AlphaFoldDB" id="A0A1C1CQT2"/>
<dbReference type="Gene3D" id="1.20.1600.10">
    <property type="entry name" value="Outer membrane efflux proteins (OEP)"/>
    <property type="match status" value="1"/>
</dbReference>
<evidence type="ECO:0000256" key="1">
    <source>
        <dbReference type="SAM" id="Coils"/>
    </source>
</evidence>
<dbReference type="OrthoDB" id="10459397at2759"/>
<evidence type="ECO:0000313" key="3">
    <source>
        <dbReference type="EMBL" id="OCT50843.1"/>
    </source>
</evidence>
<dbReference type="Proteomes" id="UP000094526">
    <property type="component" value="Unassembled WGS sequence"/>
</dbReference>
<dbReference type="VEuPathDB" id="FungiDB:G647_09489"/>
<evidence type="ECO:0000313" key="4">
    <source>
        <dbReference type="Proteomes" id="UP000094526"/>
    </source>
</evidence>
<comment type="caution">
    <text evidence="3">The sequence shown here is derived from an EMBL/GenBank/DDBJ whole genome shotgun (WGS) entry which is preliminary data.</text>
</comment>
<dbReference type="SUPFAM" id="SSF56954">
    <property type="entry name" value="Outer membrane efflux proteins (OEP)"/>
    <property type="match status" value="1"/>
</dbReference>
<accession>A0A1C1CQT2</accession>
<organism evidence="3 4">
    <name type="scientific">Cladophialophora carrionii</name>
    <dbReference type="NCBI Taxonomy" id="86049"/>
    <lineage>
        <taxon>Eukaryota</taxon>
        <taxon>Fungi</taxon>
        <taxon>Dikarya</taxon>
        <taxon>Ascomycota</taxon>
        <taxon>Pezizomycotina</taxon>
        <taxon>Eurotiomycetes</taxon>
        <taxon>Chaetothyriomycetidae</taxon>
        <taxon>Chaetothyriales</taxon>
        <taxon>Herpotrichiellaceae</taxon>
        <taxon>Cladophialophora</taxon>
    </lineage>
</organism>
<feature type="compositionally biased region" description="Low complexity" evidence="2">
    <location>
        <begin position="48"/>
        <end position="63"/>
    </location>
</feature>
<feature type="compositionally biased region" description="Polar residues" evidence="2">
    <location>
        <begin position="38"/>
        <end position="47"/>
    </location>
</feature>
<evidence type="ECO:0000256" key="2">
    <source>
        <dbReference type="SAM" id="MobiDB-lite"/>
    </source>
</evidence>
<feature type="compositionally biased region" description="Low complexity" evidence="2">
    <location>
        <begin position="70"/>
        <end position="90"/>
    </location>
</feature>
<dbReference type="EMBL" id="LGRB01000009">
    <property type="protein sequence ID" value="OCT50843.1"/>
    <property type="molecule type" value="Genomic_DNA"/>
</dbReference>
<keyword evidence="4" id="KW-1185">Reference proteome</keyword>
<protein>
    <recommendedName>
        <fullName evidence="5">GDP/GTP exchange factor Sec2 N-terminal domain-containing protein</fullName>
    </recommendedName>
</protein>